<dbReference type="GO" id="GO:0008239">
    <property type="term" value="F:dipeptidyl-peptidase activity"/>
    <property type="evidence" value="ECO:0007669"/>
    <property type="project" value="TreeGrafter"/>
</dbReference>
<dbReference type="GO" id="GO:0004180">
    <property type="term" value="F:carboxypeptidase activity"/>
    <property type="evidence" value="ECO:0007669"/>
    <property type="project" value="UniProtKB-KW"/>
</dbReference>
<evidence type="ECO:0000256" key="2">
    <source>
        <dbReference type="ARBA" id="ARBA00022670"/>
    </source>
</evidence>
<dbReference type="Pfam" id="PF05577">
    <property type="entry name" value="Peptidase_S28"/>
    <property type="match status" value="3"/>
</dbReference>
<evidence type="ECO:0000256" key="5">
    <source>
        <dbReference type="ARBA" id="ARBA00023180"/>
    </source>
</evidence>
<protein>
    <submittedName>
        <fullName evidence="6">Serine carboxypeptidase S28-domain-containing protein</fullName>
    </submittedName>
</protein>
<keyword evidence="7" id="KW-1185">Reference proteome</keyword>
<dbReference type="AlphaFoldDB" id="A0A433D6B1"/>
<dbReference type="OrthoDB" id="1735038at2759"/>
<dbReference type="EMBL" id="RBNI01005933">
    <property type="protein sequence ID" value="RUP46392.1"/>
    <property type="molecule type" value="Genomic_DNA"/>
</dbReference>
<comment type="similarity">
    <text evidence="1">Belongs to the peptidase S28 family.</text>
</comment>
<dbReference type="GO" id="GO:0006508">
    <property type="term" value="P:proteolysis"/>
    <property type="evidence" value="ECO:0007669"/>
    <property type="project" value="UniProtKB-KW"/>
</dbReference>
<reference evidence="6 7" key="1">
    <citation type="journal article" date="2018" name="New Phytol.">
        <title>Phylogenomics of Endogonaceae and evolution of mycorrhizas within Mucoromycota.</title>
        <authorList>
            <person name="Chang Y."/>
            <person name="Desiro A."/>
            <person name="Na H."/>
            <person name="Sandor L."/>
            <person name="Lipzen A."/>
            <person name="Clum A."/>
            <person name="Barry K."/>
            <person name="Grigoriev I.V."/>
            <person name="Martin F.M."/>
            <person name="Stajich J.E."/>
            <person name="Smith M.E."/>
            <person name="Bonito G."/>
            <person name="Spatafora J.W."/>
        </authorList>
    </citation>
    <scope>NUCLEOTIDE SEQUENCE [LARGE SCALE GENOMIC DNA]</scope>
    <source>
        <strain evidence="6 7">GMNB39</strain>
    </source>
</reference>
<dbReference type="PANTHER" id="PTHR11010:SF117">
    <property type="entry name" value="SERINE PROTEASE 16"/>
    <property type="match status" value="1"/>
</dbReference>
<dbReference type="Gene3D" id="3.40.50.1820">
    <property type="entry name" value="alpha/beta hydrolase"/>
    <property type="match status" value="2"/>
</dbReference>
<gene>
    <name evidence="6" type="ORF">BC936DRAFT_147012</name>
</gene>
<dbReference type="GO" id="GO:0070008">
    <property type="term" value="F:serine-type exopeptidase activity"/>
    <property type="evidence" value="ECO:0007669"/>
    <property type="project" value="InterPro"/>
</dbReference>
<organism evidence="6 7">
    <name type="scientific">Jimgerdemannia flammicorona</name>
    <dbReference type="NCBI Taxonomy" id="994334"/>
    <lineage>
        <taxon>Eukaryota</taxon>
        <taxon>Fungi</taxon>
        <taxon>Fungi incertae sedis</taxon>
        <taxon>Mucoromycota</taxon>
        <taxon>Mucoromycotina</taxon>
        <taxon>Endogonomycetes</taxon>
        <taxon>Endogonales</taxon>
        <taxon>Endogonaceae</taxon>
        <taxon>Jimgerdemannia</taxon>
    </lineage>
</organism>
<dbReference type="SUPFAM" id="SSF53474">
    <property type="entry name" value="alpha/beta-Hydrolases"/>
    <property type="match status" value="1"/>
</dbReference>
<dbReference type="PANTHER" id="PTHR11010">
    <property type="entry name" value="PROTEASE S28 PRO-X CARBOXYPEPTIDASE-RELATED"/>
    <property type="match status" value="1"/>
</dbReference>
<evidence type="ECO:0000313" key="7">
    <source>
        <dbReference type="Proteomes" id="UP000268093"/>
    </source>
</evidence>
<sequence>MSIRDSHKSALLHPHSRTSQLPIPAEFGPFFFDQTLDHLHTITTKFPQRYWVNPQNYHTNGPVILFNVGELDATGFDGLVIDSFLHDLAQDLNGIAVVIEHRYYGNSTPFPSLNLENLRFLNTYQALEDMANFIRTVKNHHTPNPIVSFPRINRFIFCQFPNINFTLPPAPRTPWIVYGVSYAGNLAAWMRKNYPEIVFAAIASSAPVQANVSFWQYREPILWYGPKRCIDAIISTVDQVDQILFGNDENAKKILYKKFGFEGEGDYSFANWISEPVDIWQNSTYSNSPFLDFCAIFDNSTTPTEYFDAYAGYVKTVESKSLSQADNAWGYQTCTEYGYWQHAAPKGHPSLVSRKLDIDGFQNYCHSIGINSLPNVTDINLRYGGWNVDLTHTIWVNGEWDPWRGLSVQSPNAPKKKSTADAPLVLIPQAVHGWVC</sequence>
<evidence type="ECO:0000313" key="6">
    <source>
        <dbReference type="EMBL" id="RUP46392.1"/>
    </source>
</evidence>
<keyword evidence="4" id="KW-0378">Hydrolase</keyword>
<keyword evidence="6" id="KW-0121">Carboxypeptidase</keyword>
<evidence type="ECO:0000256" key="1">
    <source>
        <dbReference type="ARBA" id="ARBA00011079"/>
    </source>
</evidence>
<keyword evidence="3" id="KW-0732">Signal</keyword>
<keyword evidence="2" id="KW-0645">Protease</keyword>
<dbReference type="InterPro" id="IPR029058">
    <property type="entry name" value="AB_hydrolase_fold"/>
</dbReference>
<accession>A0A433D6B1</accession>
<evidence type="ECO:0000256" key="3">
    <source>
        <dbReference type="ARBA" id="ARBA00022729"/>
    </source>
</evidence>
<proteinExistence type="inferred from homology"/>
<dbReference type="InterPro" id="IPR008758">
    <property type="entry name" value="Peptidase_S28"/>
</dbReference>
<name>A0A433D6B1_9FUNG</name>
<evidence type="ECO:0000256" key="4">
    <source>
        <dbReference type="ARBA" id="ARBA00022801"/>
    </source>
</evidence>
<keyword evidence="5" id="KW-0325">Glycoprotein</keyword>
<dbReference type="Proteomes" id="UP000268093">
    <property type="component" value="Unassembled WGS sequence"/>
</dbReference>
<comment type="caution">
    <text evidence="6">The sequence shown here is derived from an EMBL/GenBank/DDBJ whole genome shotgun (WGS) entry which is preliminary data.</text>
</comment>